<dbReference type="AlphaFoldDB" id="A0A6J1DYM5"/>
<dbReference type="PANTHER" id="PTHR10938:SF0">
    <property type="entry name" value="TRANSLATION INITIATION FACTOR IF-3, MITOCHONDRIAL"/>
    <property type="match status" value="1"/>
</dbReference>
<reference evidence="14 15" key="1">
    <citation type="submission" date="2025-04" db="UniProtKB">
        <authorList>
            <consortium name="RefSeq"/>
        </authorList>
    </citation>
    <scope>IDENTIFICATION</scope>
    <source>
        <strain evidence="14 15">OHB3-1</strain>
    </source>
</reference>
<accession>A0A6J1DYM5</accession>
<dbReference type="InterPro" id="IPR019813">
    <property type="entry name" value="Translation_initiation_fac3_CS"/>
</dbReference>
<evidence type="ECO:0000256" key="4">
    <source>
        <dbReference type="ARBA" id="ARBA00022540"/>
    </source>
</evidence>
<dbReference type="GO" id="GO:0032790">
    <property type="term" value="P:ribosome disassembly"/>
    <property type="evidence" value="ECO:0007669"/>
    <property type="project" value="TreeGrafter"/>
</dbReference>
<dbReference type="Gene3D" id="3.30.110.10">
    <property type="entry name" value="Translation initiation factor 3 (IF-3), C-terminal domain"/>
    <property type="match status" value="1"/>
</dbReference>
<dbReference type="InterPro" id="IPR019814">
    <property type="entry name" value="Translation_initiation_fac_3_N"/>
</dbReference>
<keyword evidence="5" id="KW-0934">Plastid</keyword>
<protein>
    <recommendedName>
        <fullName evidence="9">Translation initiation factor IF-3</fullName>
    </recommendedName>
</protein>
<evidence type="ECO:0000256" key="3">
    <source>
        <dbReference type="ARBA" id="ARBA00022528"/>
    </source>
</evidence>
<dbReference type="HAMAP" id="MF_00080">
    <property type="entry name" value="IF_3"/>
    <property type="match status" value="1"/>
</dbReference>
<dbReference type="GeneID" id="111024717"/>
<evidence type="ECO:0000256" key="7">
    <source>
        <dbReference type="ARBA" id="ARBA00022946"/>
    </source>
</evidence>
<evidence type="ECO:0000256" key="5">
    <source>
        <dbReference type="ARBA" id="ARBA00022640"/>
    </source>
</evidence>
<evidence type="ECO:0000256" key="6">
    <source>
        <dbReference type="ARBA" id="ARBA00022917"/>
    </source>
</evidence>
<dbReference type="GO" id="GO:0003729">
    <property type="term" value="F:mRNA binding"/>
    <property type="evidence" value="ECO:0007669"/>
    <property type="project" value="UniProtKB-ARBA"/>
</dbReference>
<comment type="function">
    <text evidence="8">Chloroplast translation initiation factor that is essential for the coordination of leaf and chloroplast development. IF-3 binds to the 30S ribosomal subunit and shifts the equilibrium between 70S ribosomes and their 50S and 30S subunits in favor of the free subunits, thus enhancing the availability of 30S subunits on which protein synthesis initiation begins.</text>
</comment>
<evidence type="ECO:0000256" key="1">
    <source>
        <dbReference type="ARBA" id="ARBA00004229"/>
    </source>
</evidence>
<dbReference type="SUPFAM" id="SSF54364">
    <property type="entry name" value="Translation initiation factor IF3, N-terminal domain"/>
    <property type="match status" value="1"/>
</dbReference>
<comment type="similarity">
    <text evidence="2 9">Belongs to the IF-3 family.</text>
</comment>
<dbReference type="OrthoDB" id="21573at2759"/>
<evidence type="ECO:0000259" key="11">
    <source>
        <dbReference type="Pfam" id="PF00707"/>
    </source>
</evidence>
<dbReference type="NCBIfam" id="TIGR00168">
    <property type="entry name" value="infC"/>
    <property type="match status" value="1"/>
</dbReference>
<keyword evidence="13" id="KW-1185">Reference proteome</keyword>
<evidence type="ECO:0000256" key="8">
    <source>
        <dbReference type="ARBA" id="ARBA00057772"/>
    </source>
</evidence>
<evidence type="ECO:0000313" key="14">
    <source>
        <dbReference type="RefSeq" id="XP_022158178.1"/>
    </source>
</evidence>
<dbReference type="FunFam" id="3.10.20.80:FF:000003">
    <property type="entry name" value="Translation initiation factor IF-3"/>
    <property type="match status" value="1"/>
</dbReference>
<dbReference type="KEGG" id="mcha:111024717"/>
<comment type="subunit">
    <text evidence="9">Monomer.</text>
</comment>
<dbReference type="InterPro" id="IPR036787">
    <property type="entry name" value="T_IF-3_N_sf"/>
</dbReference>
<feature type="domain" description="Translation initiation factor 3 N-terminal" evidence="12">
    <location>
        <begin position="106"/>
        <end position="170"/>
    </location>
</feature>
<organism evidence="13 15">
    <name type="scientific">Momordica charantia</name>
    <name type="common">Bitter gourd</name>
    <name type="synonym">Balsam pear</name>
    <dbReference type="NCBI Taxonomy" id="3673"/>
    <lineage>
        <taxon>Eukaryota</taxon>
        <taxon>Viridiplantae</taxon>
        <taxon>Streptophyta</taxon>
        <taxon>Embryophyta</taxon>
        <taxon>Tracheophyta</taxon>
        <taxon>Spermatophyta</taxon>
        <taxon>Magnoliopsida</taxon>
        <taxon>eudicotyledons</taxon>
        <taxon>Gunneridae</taxon>
        <taxon>Pentapetalae</taxon>
        <taxon>rosids</taxon>
        <taxon>fabids</taxon>
        <taxon>Cucurbitales</taxon>
        <taxon>Cucurbitaceae</taxon>
        <taxon>Momordiceae</taxon>
        <taxon>Momordica</taxon>
    </lineage>
</organism>
<name>A0A6J1DYM5_MOMCH</name>
<dbReference type="Gene3D" id="3.10.20.80">
    <property type="entry name" value="Translation initiation factor 3 (IF-3), N-terminal domain"/>
    <property type="match status" value="1"/>
</dbReference>
<evidence type="ECO:0000259" key="12">
    <source>
        <dbReference type="Pfam" id="PF05198"/>
    </source>
</evidence>
<dbReference type="SUPFAM" id="SSF55200">
    <property type="entry name" value="Translation initiation factor IF3, C-terminal domain"/>
    <property type="match status" value="1"/>
</dbReference>
<dbReference type="RefSeq" id="XP_022158179.1">
    <property type="nucleotide sequence ID" value="XM_022302487.1"/>
</dbReference>
<dbReference type="InterPro" id="IPR019815">
    <property type="entry name" value="Translation_initiation_fac_3_C"/>
</dbReference>
<evidence type="ECO:0000313" key="13">
    <source>
        <dbReference type="Proteomes" id="UP000504603"/>
    </source>
</evidence>
<feature type="region of interest" description="Disordered" evidence="10">
    <location>
        <begin position="272"/>
        <end position="291"/>
    </location>
</feature>
<sequence length="291" mass="32124">MAGLTSRFPFKPLLSQSSATTSSAAASSSSSAAAAPPFRTSISPLPLSSSESNAFGFRLHNSNSLRLIVSSPIRRSVFARFGGAPRSSGPADSKRSDDDFGLDVSAIRSNNVRLIDAQQNMVGIVSKAQAIQMAEDAELDLVVLSPDADPPVVRIMDYNKYRYELQKKKRGQQKKSAATRMDLKELKMGYNIDQHDYSVRLKAARRFLKDGDKVKVIVNLKGRENEFRNIAIELIRRFQDEIGELATEEAKNFRDRNIFIVLVPNKAVLQKAQEPPKKKDNPAINEVSAGV</sequence>
<feature type="domain" description="Translation initiation factor 3 C-terminal" evidence="11">
    <location>
        <begin position="182"/>
        <end position="265"/>
    </location>
</feature>
<gene>
    <name evidence="14 15" type="primary">LOC111024717</name>
</gene>
<proteinExistence type="inferred from homology"/>
<keyword evidence="6 9" id="KW-0648">Protein biosynthesis</keyword>
<evidence type="ECO:0000313" key="15">
    <source>
        <dbReference type="RefSeq" id="XP_022158179.1"/>
    </source>
</evidence>
<keyword evidence="4 9" id="KW-0396">Initiation factor</keyword>
<dbReference type="GO" id="GO:0003743">
    <property type="term" value="F:translation initiation factor activity"/>
    <property type="evidence" value="ECO:0007669"/>
    <property type="project" value="UniProtKB-KW"/>
</dbReference>
<dbReference type="InterPro" id="IPR036788">
    <property type="entry name" value="T_IF-3_C_sf"/>
</dbReference>
<dbReference type="Proteomes" id="UP000504603">
    <property type="component" value="Unplaced"/>
</dbReference>
<keyword evidence="3" id="KW-0150">Chloroplast</keyword>
<dbReference type="Pfam" id="PF00707">
    <property type="entry name" value="IF3_C"/>
    <property type="match status" value="1"/>
</dbReference>
<keyword evidence="7" id="KW-0809">Transit peptide</keyword>
<dbReference type="PANTHER" id="PTHR10938">
    <property type="entry name" value="TRANSLATION INITIATION FACTOR IF-3"/>
    <property type="match status" value="1"/>
</dbReference>
<evidence type="ECO:0000256" key="2">
    <source>
        <dbReference type="ARBA" id="ARBA00005439"/>
    </source>
</evidence>
<dbReference type="PROSITE" id="PS00938">
    <property type="entry name" value="IF3"/>
    <property type="match status" value="1"/>
</dbReference>
<dbReference type="GO" id="GO:0043022">
    <property type="term" value="F:ribosome binding"/>
    <property type="evidence" value="ECO:0007669"/>
    <property type="project" value="TreeGrafter"/>
</dbReference>
<evidence type="ECO:0000256" key="10">
    <source>
        <dbReference type="SAM" id="MobiDB-lite"/>
    </source>
</evidence>
<comment type="subcellular location">
    <subcellularLocation>
        <location evidence="1 9">Plastid</location>
        <location evidence="1 9">Chloroplast</location>
    </subcellularLocation>
</comment>
<dbReference type="InterPro" id="IPR001288">
    <property type="entry name" value="Translation_initiation_fac_3"/>
</dbReference>
<dbReference type="RefSeq" id="XP_022158178.1">
    <property type="nucleotide sequence ID" value="XM_022302486.1"/>
</dbReference>
<dbReference type="GO" id="GO:0009507">
    <property type="term" value="C:chloroplast"/>
    <property type="evidence" value="ECO:0007669"/>
    <property type="project" value="UniProtKB-SubCell"/>
</dbReference>
<evidence type="ECO:0000256" key="9">
    <source>
        <dbReference type="RuleBase" id="RU000646"/>
    </source>
</evidence>
<dbReference type="Pfam" id="PF05198">
    <property type="entry name" value="IF3_N"/>
    <property type="match status" value="1"/>
</dbReference>
<dbReference type="FunFam" id="3.30.110.10:FF:000003">
    <property type="entry name" value="Translation initiation factor IF-3"/>
    <property type="match status" value="1"/>
</dbReference>